<name>A0A4P8PJZ3_9VIRU</name>
<organism evidence="2">
    <name type="scientific">Blackfly microvirus SF02</name>
    <dbReference type="NCBI Taxonomy" id="2576452"/>
    <lineage>
        <taxon>Viruses</taxon>
        <taxon>Monodnaviria</taxon>
        <taxon>Sangervirae</taxon>
        <taxon>Phixviricota</taxon>
        <taxon>Malgrandaviricetes</taxon>
        <taxon>Petitvirales</taxon>
        <taxon>Microviridae</taxon>
        <taxon>Microvirus</taxon>
    </lineage>
</organism>
<dbReference type="EMBL" id="MK249167">
    <property type="protein sequence ID" value="QCQ84791.1"/>
    <property type="molecule type" value="Genomic_DNA"/>
</dbReference>
<evidence type="ECO:0000313" key="2">
    <source>
        <dbReference type="EMBL" id="QCQ84791.1"/>
    </source>
</evidence>
<reference evidence="2" key="1">
    <citation type="submission" date="2018-12" db="EMBL/GenBank/DDBJ databases">
        <title>Singled stranded DNA viruses identified in blackflies (Austrosimulium ungulatum) sampled in New Zealand.</title>
        <authorList>
            <person name="Kraberger S."/>
            <person name="Fontenele R.S."/>
            <person name="Schmidlin K."/>
            <person name="Walters M."/>
            <person name="Varsani A."/>
        </authorList>
    </citation>
    <scope>NUCLEOTIDE SEQUENCE [LARGE SCALE GENOMIC DNA]</scope>
    <source>
        <strain evidence="2">083</strain>
    </source>
</reference>
<sequence>MGCDFPLKAYLTGQQHPSGKSVLTFNRLKSLNSALPPMEIPCHNCVGCKLEHARQWSIRMMHEARYHPSNCFLTLTYDDQHLPQDYGLDLRHFQLFMKRLRKSLPNKIRFYACGEYGDLNGRPHYHAIMFNYDPNDRVLHSRSESGELIYSSASLCGLWGHGFATTQDVTRKACAYVARYVTKKIKSSDTFGASRYYRVSPVDGAYHQVRPEFSVMSRNPGLGTQYAKEFKSDFYPSGYIVVDGIRQSPPRFYLSKLTEKEQRRLKLQSRKLGLKNKPHQTTERRLARAAVRDARIVKIQRKL</sequence>
<proteinExistence type="predicted"/>
<protein>
    <submittedName>
        <fullName evidence="2">Replication initiator protein</fullName>
    </submittedName>
</protein>
<feature type="domain" description="Replication-associated protein ORF2/G2P" evidence="1">
    <location>
        <begin position="70"/>
        <end position="184"/>
    </location>
</feature>
<accession>A0A4P8PJZ3</accession>
<dbReference type="InterPro" id="IPR056906">
    <property type="entry name" value="ORF2/G2P_dom"/>
</dbReference>
<dbReference type="Pfam" id="PF23343">
    <property type="entry name" value="REP_ORF2-G2P"/>
    <property type="match status" value="1"/>
</dbReference>
<dbReference type="Proteomes" id="UP000323305">
    <property type="component" value="Segment"/>
</dbReference>
<evidence type="ECO:0000259" key="1">
    <source>
        <dbReference type="Pfam" id="PF23343"/>
    </source>
</evidence>